<dbReference type="EMBL" id="JAVDVI010000001">
    <property type="protein sequence ID" value="MDR6966258.1"/>
    <property type="molecule type" value="Genomic_DNA"/>
</dbReference>
<name>A0ABU1TK70_9FLAO</name>
<evidence type="ECO:0000313" key="2">
    <source>
        <dbReference type="EMBL" id="MDR6966258.1"/>
    </source>
</evidence>
<gene>
    <name evidence="2" type="ORF">J2X31_000251</name>
</gene>
<protein>
    <submittedName>
        <fullName evidence="2">Uncharacterized protein</fullName>
    </submittedName>
</protein>
<evidence type="ECO:0000256" key="1">
    <source>
        <dbReference type="SAM" id="SignalP"/>
    </source>
</evidence>
<reference evidence="2 3" key="1">
    <citation type="submission" date="2023-07" db="EMBL/GenBank/DDBJ databases">
        <title>Sorghum-associated microbial communities from plants grown in Nebraska, USA.</title>
        <authorList>
            <person name="Schachtman D."/>
        </authorList>
    </citation>
    <scope>NUCLEOTIDE SEQUENCE [LARGE SCALE GENOMIC DNA]</scope>
    <source>
        <strain evidence="2 3">3773</strain>
    </source>
</reference>
<organism evidence="2 3">
    <name type="scientific">Flavobacterium arsenatis</name>
    <dbReference type="NCBI Taxonomy" id="1484332"/>
    <lineage>
        <taxon>Bacteria</taxon>
        <taxon>Pseudomonadati</taxon>
        <taxon>Bacteroidota</taxon>
        <taxon>Flavobacteriia</taxon>
        <taxon>Flavobacteriales</taxon>
        <taxon>Flavobacteriaceae</taxon>
        <taxon>Flavobacterium</taxon>
    </lineage>
</organism>
<feature type="signal peptide" evidence="1">
    <location>
        <begin position="1"/>
        <end position="18"/>
    </location>
</feature>
<keyword evidence="1" id="KW-0732">Signal</keyword>
<evidence type="ECO:0000313" key="3">
    <source>
        <dbReference type="Proteomes" id="UP001255185"/>
    </source>
</evidence>
<dbReference type="RefSeq" id="WP_310023740.1">
    <property type="nucleotide sequence ID" value="NZ_JAVDVI010000001.1"/>
</dbReference>
<keyword evidence="3" id="KW-1185">Reference proteome</keyword>
<dbReference type="Proteomes" id="UP001255185">
    <property type="component" value="Unassembled WGS sequence"/>
</dbReference>
<comment type="caution">
    <text evidence="2">The sequence shown here is derived from an EMBL/GenBank/DDBJ whole genome shotgun (WGS) entry which is preliminary data.</text>
</comment>
<proteinExistence type="predicted"/>
<sequence length="474" mass="55275">MKKIFIVALCLLVQCAFANELYSIKIEKNQKIQGTLSAELSGNATLHFVYTKNSDTRKFEILTVFVDSDKKTKQLDTFEADEIPSLLSYHRNGSTVTLANFYEKKKELQRIDFDVKTGKFQMAVTKDFKEPKNIFRLSNRTLFVDFDKTKNKLTTTSFSDSKEIKEDLFEFTKDEFNLFKSFFTETPEAVNQDEFVKNGSISKRKGYVSGDKLIFTSEKDKSNTQVLTLNLDGSKGYKFADFDFNYGKEIKDQNTFVSENKLLSVGVSKEDLVLNSFDMTTNKASKSVSLQKDLSKKFDSDTRQRFIESAAKSAMRPTVTFNRTKDSKFLVRLDRVNKTTYNYSHNWWHLHWMMHQQMIFQQQQIMMRQQQQMMRQSVPRGFGPNPSYYDALAMIGFEKSEIKPIEFVVDLDFTVDENASTETLYKSVDQDDYLEKYKDNKSLKEFTASFTNTDLRYIYFDKKAETVYLKLENL</sequence>
<feature type="chain" id="PRO_5045252758" evidence="1">
    <location>
        <begin position="19"/>
        <end position="474"/>
    </location>
</feature>
<accession>A0ABU1TK70</accession>